<accession>A0ABP8P509</accession>
<evidence type="ECO:0000256" key="1">
    <source>
        <dbReference type="SAM" id="Phobius"/>
    </source>
</evidence>
<evidence type="ECO:0008006" key="4">
    <source>
        <dbReference type="Google" id="ProtNLM"/>
    </source>
</evidence>
<protein>
    <recommendedName>
        <fullName evidence="4">Fimbrial assembly protein</fullName>
    </recommendedName>
</protein>
<organism evidence="2 3">
    <name type="scientific">Microbacterium panaciterrae</name>
    <dbReference type="NCBI Taxonomy" id="985759"/>
    <lineage>
        <taxon>Bacteria</taxon>
        <taxon>Bacillati</taxon>
        <taxon>Actinomycetota</taxon>
        <taxon>Actinomycetes</taxon>
        <taxon>Micrococcales</taxon>
        <taxon>Microbacteriaceae</taxon>
        <taxon>Microbacterium</taxon>
    </lineage>
</organism>
<sequence>MARIAAVTPGGPPRVDLLPPSEIERREREALSAVWVRICLLAVLLAVVLVGATYAWKLYAEQNAAAEQARSITLIGQIGALSEVSKALATESELQNFRADAMGSDLAWTSVLDKARSVLPAGTTLVGFDLTPGADPGATTLDKDAAKKTVGLTGTLTIDSPNPVDLGPYARALRDVDGILTADASAAARSSATPGRYTYTVDITFDQTVYSGRFVKEATK</sequence>
<keyword evidence="1" id="KW-0472">Membrane</keyword>
<feature type="transmembrane region" description="Helical" evidence="1">
    <location>
        <begin position="34"/>
        <end position="56"/>
    </location>
</feature>
<keyword evidence="3" id="KW-1185">Reference proteome</keyword>
<dbReference type="Proteomes" id="UP001500731">
    <property type="component" value="Unassembled WGS sequence"/>
</dbReference>
<reference evidence="3" key="1">
    <citation type="journal article" date="2019" name="Int. J. Syst. Evol. Microbiol.">
        <title>The Global Catalogue of Microorganisms (GCM) 10K type strain sequencing project: providing services to taxonomists for standard genome sequencing and annotation.</title>
        <authorList>
            <consortium name="The Broad Institute Genomics Platform"/>
            <consortium name="The Broad Institute Genome Sequencing Center for Infectious Disease"/>
            <person name="Wu L."/>
            <person name="Ma J."/>
        </authorList>
    </citation>
    <scope>NUCLEOTIDE SEQUENCE [LARGE SCALE GENOMIC DNA]</scope>
    <source>
        <strain evidence="3">JCM 17839</strain>
    </source>
</reference>
<keyword evidence="1" id="KW-1133">Transmembrane helix</keyword>
<evidence type="ECO:0000313" key="3">
    <source>
        <dbReference type="Proteomes" id="UP001500731"/>
    </source>
</evidence>
<keyword evidence="1" id="KW-0812">Transmembrane</keyword>
<dbReference type="RefSeq" id="WP_345184384.1">
    <property type="nucleotide sequence ID" value="NZ_BAABGP010000004.1"/>
</dbReference>
<dbReference type="EMBL" id="BAABGP010000004">
    <property type="protein sequence ID" value="GAA4480327.1"/>
    <property type="molecule type" value="Genomic_DNA"/>
</dbReference>
<gene>
    <name evidence="2" type="ORF">GCM10023171_06990</name>
</gene>
<evidence type="ECO:0000313" key="2">
    <source>
        <dbReference type="EMBL" id="GAA4480327.1"/>
    </source>
</evidence>
<proteinExistence type="predicted"/>
<name>A0ABP8P509_9MICO</name>
<comment type="caution">
    <text evidence="2">The sequence shown here is derived from an EMBL/GenBank/DDBJ whole genome shotgun (WGS) entry which is preliminary data.</text>
</comment>